<evidence type="ECO:0000313" key="4">
    <source>
        <dbReference type="Proteomes" id="UP000326453"/>
    </source>
</evidence>
<protein>
    <submittedName>
        <fullName evidence="1">Uncharacterized protein</fullName>
    </submittedName>
</protein>
<accession>A0AAE6TV87</accession>
<dbReference type="Proteomes" id="UP000326453">
    <property type="component" value="Chromosome 1"/>
</dbReference>
<evidence type="ECO:0000313" key="1">
    <source>
        <dbReference type="EMBL" id="QFG38068.1"/>
    </source>
</evidence>
<organism evidence="1 4">
    <name type="scientific">Paracoccus pantotrophus</name>
    <name type="common">Thiosphaera pantotropha</name>
    <dbReference type="NCBI Taxonomy" id="82367"/>
    <lineage>
        <taxon>Bacteria</taxon>
        <taxon>Pseudomonadati</taxon>
        <taxon>Pseudomonadota</taxon>
        <taxon>Alphaproteobacteria</taxon>
        <taxon>Rhodobacterales</taxon>
        <taxon>Paracoccaceae</taxon>
        <taxon>Paracoccus</taxon>
    </lineage>
</organism>
<dbReference type="EMBL" id="CP044426">
    <property type="protein sequence ID" value="QFG38068.1"/>
    <property type="molecule type" value="Genomic_DNA"/>
</dbReference>
<reference evidence="1 4" key="2">
    <citation type="submission" date="2019-01" db="EMBL/GenBank/DDBJ databases">
        <title>Complete Genome Sequence and Annotation of the Paracoccus pantotrophus type strain DSM 2944.</title>
        <authorList>
            <person name="Bockwoldt J.A."/>
            <person name="Zimmermann M."/>
            <person name="Tiso T."/>
            <person name="Blank L.M."/>
        </authorList>
    </citation>
    <scope>NUCLEOTIDE SEQUENCE [LARGE SCALE GENOMIC DNA]</scope>
    <source>
        <strain evidence="1 4">DSM 2944</strain>
    </source>
</reference>
<evidence type="ECO:0000313" key="2">
    <source>
        <dbReference type="EMBL" id="RKS51434.1"/>
    </source>
</evidence>
<sequence>MSFQSDANATYVNGQAVDKNEVRSLWGMVDWVVSNGGKIFTNRAEAVSFGQDSLPAALGRIITLEGNYLVMRGQGQTEDDPLFETAPRWGVLVRIPNRALVESISNLGDVLALQTDTEASTAQLVVATIPAAQAHISLNAGQLLRFRWPFTNTGADPVITIGGTAYTIQRRLGGDLQPSDLVGGFRYTGYIYTNDPAIIRLSESVGASDINGLRGSLEAGSIIPLVNIGGTGNAITADLAAPAVAAGVTVTGSLSVRYIPAETNTNDAETDVTLHVSGDEPRILRTEDGGRLPAGYFVSGRAYTLDRRGGGGWRVSAGGTARADLTSVVGTSGTMRLTNIAGTGNDITADLGVPFAALSSIAKIEYIPTLANEEGQVYLSIGGGAQVQVFSLKGGGNLPAGYFTPGVSFILARRTAGWRVVNSNLDSTDIPSIQAQGGKIFSSVANAISYGQASLPASLGKIYIAYEGFLQIRSPSSQVSPLFETAPYWGVETQLASNYPISRFGLVQLTAPTLVDDTYTAAVAAASETQFLIGSASNNNKFLFTPNVNSPASPRLVVSTYSETAYPIVSKSGAQLPAGALKAGSTYILARVGWNVYRVLNEDAPEVPPNLVQRIGELEIGLVSETGAREVADDGIRADVAARDNARIADIAELQDRITSFESGTRIVGDWDASSGAFPAARPDASPIEAGDQWNVTGAGTVDGVSFAPGDILTALADGGGETYADTWSRRAGTATIAAQVSTTEPGVSVQHFLDYANYVFPSRAALLAVGIPMGVRTLSFRHGYLVLEVTRTDDPDQSCLMTADGALWAPKGRPTPIHFGAVGDKTPGVPATDDTVPVQAWLDWLKRNQACGWLPGGFWYQLTSVNLWSDKPFSIMGDGCRTCGFYVSNPDRRSAGLKTTHPITPSIRSMQIDLYDFMLSSDAGNKAPLYEHRFTSGLKMHRILFTAQGNWGTADHSYAVLSKCWNVDLSEITSWRGGVYFAPFEIPLNQRFNMTLGSDRITADGGDFAFTSAMEGKYLNLIGDGRGQAFLIAEVISPTEIRTEAVAEAGFPSARATFGHVRGTIAQGSDILVLEADVLTADDEGRRVYVHGADQDWQGQPLPLVTRVAAVNGPNITLDHEAGRSVALTELIFDPVFDFGDEKVGEVNEFTNDFKFKDLHIERYSGTALVATGTRTDGASMKLHGNAMNDGWEVHALQSGIQGYLYNWYGHLDGAFEQMSVGNDTGRIMITGNKSVCNFGFISAVLRYDFPAICMDLNADGALVNVEGIHHISGNATQELFRDALKVKGAGKITCGFIGGGGNSPQRPLENVGFSVPTVTVSTLPDPSKGPGPIYVSDAPGGSILAFSDGLHWLRSDDRSIVG</sequence>
<dbReference type="RefSeq" id="WP_147427653.1">
    <property type="nucleotide sequence ID" value="NZ_CP044426.1"/>
</dbReference>
<dbReference type="GeneID" id="51372611"/>
<reference evidence="2 3" key="1">
    <citation type="submission" date="2018-10" db="EMBL/GenBank/DDBJ databases">
        <title>Genomic Encyclopedia of Archaeal and Bacterial Type Strains, Phase II (KMG-II): from individual species to whole genera.</title>
        <authorList>
            <person name="Goeker M."/>
        </authorList>
    </citation>
    <scope>NUCLEOTIDE SEQUENCE [LARGE SCALE GENOMIC DNA]</scope>
    <source>
        <strain evidence="3">ATCC 35512 / DSM 2944 / CIP 106514 / LMD 82.5 / NBRC 102493 / NCCB 82005 / GB17</strain>
        <strain evidence="2">DSM 2944</strain>
    </source>
</reference>
<dbReference type="Proteomes" id="UP000273626">
    <property type="component" value="Unassembled WGS sequence"/>
</dbReference>
<dbReference type="EMBL" id="RBLI01000001">
    <property type="protein sequence ID" value="RKS51434.1"/>
    <property type="molecule type" value="Genomic_DNA"/>
</dbReference>
<gene>
    <name evidence="2" type="ORF">BDE18_0681</name>
    <name evidence="1" type="ORF">ESD82_18620</name>
</gene>
<dbReference type="KEGG" id="ppan:ESD82_18620"/>
<name>A0AAE6TV87_PARPN</name>
<proteinExistence type="predicted"/>
<keyword evidence="3" id="KW-1185">Reference proteome</keyword>
<evidence type="ECO:0000313" key="3">
    <source>
        <dbReference type="Proteomes" id="UP000273626"/>
    </source>
</evidence>